<protein>
    <submittedName>
        <fullName evidence="3">Uncharacterized protein</fullName>
    </submittedName>
</protein>
<feature type="compositionally biased region" description="Gly residues" evidence="2">
    <location>
        <begin position="227"/>
        <end position="248"/>
    </location>
</feature>
<feature type="compositionally biased region" description="Polar residues" evidence="2">
    <location>
        <begin position="208"/>
        <end position="222"/>
    </location>
</feature>
<comment type="caution">
    <text evidence="3">The sequence shown here is derived from an EMBL/GenBank/DDBJ whole genome shotgun (WGS) entry which is preliminary data.</text>
</comment>
<dbReference type="GeneID" id="38123592"/>
<dbReference type="EMBL" id="NKHU02000095">
    <property type="protein sequence ID" value="RHZ55801.1"/>
    <property type="molecule type" value="Genomic_DNA"/>
</dbReference>
<evidence type="ECO:0000313" key="3">
    <source>
        <dbReference type="EMBL" id="RHZ55801.1"/>
    </source>
</evidence>
<feature type="compositionally biased region" description="Gly residues" evidence="2">
    <location>
        <begin position="147"/>
        <end position="160"/>
    </location>
</feature>
<dbReference type="RefSeq" id="XP_026614474.1">
    <property type="nucleotide sequence ID" value="XM_026755237.1"/>
</dbReference>
<feature type="compositionally biased region" description="Pro residues" evidence="2">
    <location>
        <begin position="79"/>
        <end position="90"/>
    </location>
</feature>
<dbReference type="OrthoDB" id="4363590at2759"/>
<keyword evidence="4" id="KW-1185">Reference proteome</keyword>
<evidence type="ECO:0000313" key="4">
    <source>
        <dbReference type="Proteomes" id="UP000215305"/>
    </source>
</evidence>
<feature type="region of interest" description="Disordered" evidence="2">
    <location>
        <begin position="72"/>
        <end position="260"/>
    </location>
</feature>
<dbReference type="Proteomes" id="UP000215305">
    <property type="component" value="Unassembled WGS sequence"/>
</dbReference>
<name>A0A397GXU0_ASPTH</name>
<dbReference type="VEuPathDB" id="FungiDB:CDV56_101618"/>
<sequence>MAIPQDFIYQRYEEESTYTILTSDLTFTADLIDPKKNCVIYADILTLDSGKGSLVFPGHNVTICCRSLNPNGTTISTQPPDPQNPAPSPKPRTSDDPAVNKGNPNGQDGDPIGEEDFGRPGGNITIVAGSINHPLTLNSTGGKGRDGQQGGDAGKGANGGDGKDDEPQSAGHFPTPSGKDPGSPGGSGGAGGNGGNGGRPGYGGNAGTISVFTVTDPPNVSATAIGGKAGEPGKPGSGASGGKGGHGGRQGHWRTDHHGHGATTKVWVYDGQYSDGADGAHGHDGQVVPGQDGTKATVTIQSIDNISATAAADSMLFAHLQLMMQVVKVHYLDRDFQRAKNVLAWIYGLTADREKADNAPKWDGLHRQAGTYLSRLARGLDFFGNAANFVPLASFGLYCSTVTPMLTLGGAVQTVFDTYTQYLKDQTTGYNDFTRVYNTGSQAIQTYKDAIAATIDQRKKLWEECLQLDSQVVVAQNKMLNAEKSFKEAVEAKEACMKFEGIVSMIGSLAAFPAEVSDVAKKVNEATFSGAGIKFAGTLPSSFLSLCKTINVLKSDFSDAAAQWDKTQATLEADGPDSAKLAADAAAVDDDLAPYMSMPAAQAYRAAIRTYVNLCNARNTKVIQCSKLDEDVLQLNAQITQTQAQMDELQSEESGKLDPTLAPYRTFLLGLYNNYKDSVMDKLFYETMAYRYRTLKDFNELLQSGNTLAELSVMQGRILQAVIDYENAVNAIEQPFDRLVTHPMHSATNDSAAAFRQGGNLVFCIPLDEAAFQGLAHIQLTRFTVSLPGVQFTSDNRKVYVSLKCHGDSTVVDSNSGAVSRFTHNAVVATYEYEIIIDKNGRAEERYLAGGALVDSGDGQDQKSIALSPFCTWTMNLPAKLNAGVDVSQVNDVILSFGGKGLPMLSR</sequence>
<proteinExistence type="predicted"/>
<evidence type="ECO:0000256" key="1">
    <source>
        <dbReference type="SAM" id="Coils"/>
    </source>
</evidence>
<gene>
    <name evidence="3" type="ORF">CDV56_101618</name>
</gene>
<reference evidence="3" key="1">
    <citation type="submission" date="2018-08" db="EMBL/GenBank/DDBJ databases">
        <title>Draft genome sequence of azole-resistant Aspergillus thermomutatus (Neosartorya pseudofischeri) strain HMR AF 39, isolated from a human nasal aspirate.</title>
        <authorList>
            <person name="Parent-Michaud M."/>
            <person name="Dufresne P.J."/>
            <person name="Fournier E."/>
            <person name="Martineau C."/>
            <person name="Moreira S."/>
            <person name="Perkins V."/>
            <person name="De Repentigny L."/>
            <person name="Dufresne S.F."/>
        </authorList>
    </citation>
    <scope>NUCLEOTIDE SEQUENCE [LARGE SCALE GENOMIC DNA]</scope>
    <source>
        <strain evidence="3">HMR AF 39</strain>
    </source>
</reference>
<feature type="compositionally biased region" description="Gly residues" evidence="2">
    <location>
        <begin position="183"/>
        <end position="206"/>
    </location>
</feature>
<accession>A0A397GXU0</accession>
<evidence type="ECO:0000256" key="2">
    <source>
        <dbReference type="SAM" id="MobiDB-lite"/>
    </source>
</evidence>
<keyword evidence="1" id="KW-0175">Coiled coil</keyword>
<dbReference type="AlphaFoldDB" id="A0A397GXU0"/>
<organism evidence="3 4">
    <name type="scientific">Aspergillus thermomutatus</name>
    <name type="common">Neosartorya pseudofischeri</name>
    <dbReference type="NCBI Taxonomy" id="41047"/>
    <lineage>
        <taxon>Eukaryota</taxon>
        <taxon>Fungi</taxon>
        <taxon>Dikarya</taxon>
        <taxon>Ascomycota</taxon>
        <taxon>Pezizomycotina</taxon>
        <taxon>Eurotiomycetes</taxon>
        <taxon>Eurotiomycetidae</taxon>
        <taxon>Eurotiales</taxon>
        <taxon>Aspergillaceae</taxon>
        <taxon>Aspergillus</taxon>
        <taxon>Aspergillus subgen. Fumigati</taxon>
    </lineage>
</organism>
<feature type="coiled-coil region" evidence="1">
    <location>
        <begin position="625"/>
        <end position="652"/>
    </location>
</feature>
<dbReference type="STRING" id="41047.A0A397GXU0"/>